<name>M4ZBR1_9BRAD</name>
<keyword evidence="2" id="KW-1185">Reference proteome</keyword>
<dbReference type="PATRIC" id="fig|1245469.3.peg.5361"/>
<dbReference type="OrthoDB" id="2972445at2"/>
<protein>
    <submittedName>
        <fullName evidence="1">Uncharacterized protein</fullName>
    </submittedName>
</protein>
<gene>
    <name evidence="1" type="ORF">S58_52350</name>
</gene>
<dbReference type="RefSeq" id="WP_015668303.1">
    <property type="nucleotide sequence ID" value="NC_020453.1"/>
</dbReference>
<organism evidence="1 2">
    <name type="scientific">Bradyrhizobium oligotrophicum S58</name>
    <dbReference type="NCBI Taxonomy" id="1245469"/>
    <lineage>
        <taxon>Bacteria</taxon>
        <taxon>Pseudomonadati</taxon>
        <taxon>Pseudomonadota</taxon>
        <taxon>Alphaproteobacteria</taxon>
        <taxon>Hyphomicrobiales</taxon>
        <taxon>Nitrobacteraceae</taxon>
        <taxon>Bradyrhizobium</taxon>
    </lineage>
</organism>
<accession>M4ZBR1</accession>
<reference evidence="1 2" key="1">
    <citation type="journal article" date="2013" name="Appl. Environ. Microbiol.">
        <title>Genome analysis suggests that the soil oligotrophic bacterium Agromonas oligotrophica (Bradyrhizobium oligotrophicum) is a nitrogen-fixing symbiont of Aeschynomene indica.</title>
        <authorList>
            <person name="Okubo T."/>
            <person name="Fukushima S."/>
            <person name="Itakura M."/>
            <person name="Oshima K."/>
            <person name="Longtonglang A."/>
            <person name="Teaumroong N."/>
            <person name="Mitsui H."/>
            <person name="Hattori M."/>
            <person name="Hattori R."/>
            <person name="Hattori T."/>
            <person name="Minamisawa K."/>
        </authorList>
    </citation>
    <scope>NUCLEOTIDE SEQUENCE [LARGE SCALE GENOMIC DNA]</scope>
    <source>
        <strain evidence="1 2">S58</strain>
    </source>
</reference>
<dbReference type="EMBL" id="AP012603">
    <property type="protein sequence ID" value="BAM91214.1"/>
    <property type="molecule type" value="Genomic_DNA"/>
</dbReference>
<dbReference type="Gene3D" id="3.40.50.1820">
    <property type="entry name" value="alpha/beta hydrolase"/>
    <property type="match status" value="1"/>
</dbReference>
<dbReference type="eggNOG" id="COG1075">
    <property type="taxonomic scope" value="Bacteria"/>
</dbReference>
<evidence type="ECO:0000313" key="1">
    <source>
        <dbReference type="EMBL" id="BAM91214.1"/>
    </source>
</evidence>
<dbReference type="GeneID" id="301818995"/>
<dbReference type="KEGG" id="aol:S58_52350"/>
<dbReference type="STRING" id="1245469.S58_52350"/>
<dbReference type="InterPro" id="IPR029058">
    <property type="entry name" value="AB_hydrolase_fold"/>
</dbReference>
<dbReference type="AlphaFoldDB" id="M4ZBR1"/>
<dbReference type="SUPFAM" id="SSF53474">
    <property type="entry name" value="alpha/beta-Hydrolases"/>
    <property type="match status" value="1"/>
</dbReference>
<evidence type="ECO:0000313" key="2">
    <source>
        <dbReference type="Proteomes" id="UP000011841"/>
    </source>
</evidence>
<sequence>MSAEFILVAGPMVRAASWEPTADDLRQAGWPVQVPDILAHCAEPPAWHTWSRHLLDHVAPAAGPILVGHSSASVLVADLATKLSTRGVIIVDGDIPPTQGRAAPVRPALHDFIRSLAAEDGTLPVWSRWFSHVPERAALVGLDRLAHDPPALAQFEAGLPTMPISWFDDAIDLAPWDHVPAGFVQTSAIYDHAAAEALRRGWPVERLSGSHLHPTLCPAETASAILSIARQLDARVGSIPLTAASRRTGPDRDRH</sequence>
<dbReference type="Proteomes" id="UP000011841">
    <property type="component" value="Chromosome"/>
</dbReference>
<dbReference type="HOGENOM" id="CLU_082729_0_0_5"/>
<proteinExistence type="predicted"/>